<feature type="transmembrane region" description="Helical" evidence="6">
    <location>
        <begin position="215"/>
        <end position="236"/>
    </location>
</feature>
<dbReference type="PANTHER" id="PTHR32196:SF72">
    <property type="entry name" value="RIBOSE IMPORT PERMEASE PROTEIN RBSC"/>
    <property type="match status" value="1"/>
</dbReference>
<dbReference type="Proteomes" id="UP000325827">
    <property type="component" value="Unassembled WGS sequence"/>
</dbReference>
<evidence type="ECO:0000313" key="7">
    <source>
        <dbReference type="EMBL" id="KAA9105540.1"/>
    </source>
</evidence>
<dbReference type="PANTHER" id="PTHR32196">
    <property type="entry name" value="ABC TRANSPORTER PERMEASE PROTEIN YPHD-RELATED-RELATED"/>
    <property type="match status" value="1"/>
</dbReference>
<keyword evidence="4 6" id="KW-1133">Transmembrane helix</keyword>
<dbReference type="OrthoDB" id="3468954at2"/>
<feature type="transmembrane region" description="Helical" evidence="6">
    <location>
        <begin position="15"/>
        <end position="37"/>
    </location>
</feature>
<dbReference type="EMBL" id="VYSA01000005">
    <property type="protein sequence ID" value="KAA9105540.1"/>
    <property type="molecule type" value="Genomic_DNA"/>
</dbReference>
<protein>
    <submittedName>
        <fullName evidence="7">ABC transporter permease</fullName>
    </submittedName>
</protein>
<dbReference type="CDD" id="cd06579">
    <property type="entry name" value="TM_PBP1_transp_AraH_like"/>
    <property type="match status" value="1"/>
</dbReference>
<evidence type="ECO:0000256" key="1">
    <source>
        <dbReference type="ARBA" id="ARBA00004651"/>
    </source>
</evidence>
<proteinExistence type="predicted"/>
<keyword evidence="8" id="KW-1185">Reference proteome</keyword>
<dbReference type="GO" id="GO:0022857">
    <property type="term" value="F:transmembrane transporter activity"/>
    <property type="evidence" value="ECO:0007669"/>
    <property type="project" value="InterPro"/>
</dbReference>
<feature type="transmembrane region" description="Helical" evidence="6">
    <location>
        <begin position="248"/>
        <end position="281"/>
    </location>
</feature>
<sequence>MNLPPSVARVLNIPGIPMTIVLIAAVIVFQILNPIFLSADTLDNFMTNAAPMLLLTLAVAIVIIGGGIDLSVGTVAGLSAGTTMFALVGGAPLWLGIAVGALTGLVFGLVNGILVAVFRIDDFIATLATLNIAAGLLVVLSQATLLQGVTTPGFGAITRSNVLGVPIAFLVAAGLFLIAHLLLAKTVTGRRLYAIGVSSAASNVAGVSVPRIRLFTFVISGLLSGVAGVLLASRLGAVQAFLGIGYEFTAIAGAVVGGIALAGGVGNVWAAFIGGLFLLTVQQGLRLNNVDPVYFSIVTALAIVFGVIFDRQVRRVLLRGALARTAAALADRDVTTKEGAR</sequence>
<dbReference type="AlphaFoldDB" id="A0A5J5IZ21"/>
<comment type="caution">
    <text evidence="7">The sequence shown here is derived from an EMBL/GenBank/DDBJ whole genome shotgun (WGS) entry which is preliminary data.</text>
</comment>
<dbReference type="GO" id="GO:0005886">
    <property type="term" value="C:plasma membrane"/>
    <property type="evidence" value="ECO:0007669"/>
    <property type="project" value="UniProtKB-SubCell"/>
</dbReference>
<evidence type="ECO:0000256" key="6">
    <source>
        <dbReference type="SAM" id="Phobius"/>
    </source>
</evidence>
<keyword evidence="5 6" id="KW-0472">Membrane</keyword>
<name>A0A5J5IZ21_9MICO</name>
<feature type="transmembrane region" description="Helical" evidence="6">
    <location>
        <begin position="49"/>
        <end position="73"/>
    </location>
</feature>
<evidence type="ECO:0000256" key="4">
    <source>
        <dbReference type="ARBA" id="ARBA00022989"/>
    </source>
</evidence>
<feature type="transmembrane region" description="Helical" evidence="6">
    <location>
        <begin position="163"/>
        <end position="184"/>
    </location>
</feature>
<reference evidence="8" key="1">
    <citation type="submission" date="2019-09" db="EMBL/GenBank/DDBJ databases">
        <title>Mumia zhuanghuii sp. nov. isolated from the intestinal contents of plateau pika (Ochotona curzoniae) in the Qinghai-Tibet plateau of China.</title>
        <authorList>
            <person name="Tian Z."/>
        </authorList>
    </citation>
    <scope>NUCLEOTIDE SEQUENCE [LARGE SCALE GENOMIC DNA]</scope>
    <source>
        <strain evidence="8">JCM 30598</strain>
    </source>
</reference>
<feature type="transmembrane region" description="Helical" evidence="6">
    <location>
        <begin position="293"/>
        <end position="309"/>
    </location>
</feature>
<organism evidence="7 8">
    <name type="scientific">Microbacterium rhizomatis</name>
    <dbReference type="NCBI Taxonomy" id="1631477"/>
    <lineage>
        <taxon>Bacteria</taxon>
        <taxon>Bacillati</taxon>
        <taxon>Actinomycetota</taxon>
        <taxon>Actinomycetes</taxon>
        <taxon>Micrococcales</taxon>
        <taxon>Microbacteriaceae</taxon>
        <taxon>Microbacterium</taxon>
    </lineage>
</organism>
<evidence type="ECO:0000256" key="3">
    <source>
        <dbReference type="ARBA" id="ARBA00022692"/>
    </source>
</evidence>
<feature type="transmembrane region" description="Helical" evidence="6">
    <location>
        <begin position="123"/>
        <end position="143"/>
    </location>
</feature>
<keyword evidence="2" id="KW-1003">Cell membrane</keyword>
<gene>
    <name evidence="7" type="ORF">F6B43_17345</name>
</gene>
<evidence type="ECO:0000256" key="5">
    <source>
        <dbReference type="ARBA" id="ARBA00023136"/>
    </source>
</evidence>
<dbReference type="Pfam" id="PF02653">
    <property type="entry name" value="BPD_transp_2"/>
    <property type="match status" value="1"/>
</dbReference>
<comment type="subcellular location">
    <subcellularLocation>
        <location evidence="1">Cell membrane</location>
        <topology evidence="1">Multi-pass membrane protein</topology>
    </subcellularLocation>
</comment>
<evidence type="ECO:0000313" key="8">
    <source>
        <dbReference type="Proteomes" id="UP000325827"/>
    </source>
</evidence>
<keyword evidence="3 6" id="KW-0812">Transmembrane</keyword>
<feature type="transmembrane region" description="Helical" evidence="6">
    <location>
        <begin position="93"/>
        <end position="116"/>
    </location>
</feature>
<dbReference type="InterPro" id="IPR001851">
    <property type="entry name" value="ABC_transp_permease"/>
</dbReference>
<accession>A0A5J5IZ21</accession>
<evidence type="ECO:0000256" key="2">
    <source>
        <dbReference type="ARBA" id="ARBA00022475"/>
    </source>
</evidence>